<feature type="region of interest" description="Disordered" evidence="1">
    <location>
        <begin position="98"/>
        <end position="120"/>
    </location>
</feature>
<evidence type="ECO:0000256" key="1">
    <source>
        <dbReference type="SAM" id="MobiDB-lite"/>
    </source>
</evidence>
<reference evidence="2" key="1">
    <citation type="journal article" date="2019" name="Environ. Microbiol.">
        <title>Fungal ecological strategies reflected in gene transcription - a case study of two litter decomposers.</title>
        <authorList>
            <person name="Barbi F."/>
            <person name="Kohler A."/>
            <person name="Barry K."/>
            <person name="Baskaran P."/>
            <person name="Daum C."/>
            <person name="Fauchery L."/>
            <person name="Ihrmark K."/>
            <person name="Kuo A."/>
            <person name="LaButti K."/>
            <person name="Lipzen A."/>
            <person name="Morin E."/>
            <person name="Grigoriev I.V."/>
            <person name="Henrissat B."/>
            <person name="Lindahl B."/>
            <person name="Martin F."/>
        </authorList>
    </citation>
    <scope>NUCLEOTIDE SEQUENCE</scope>
    <source>
        <strain evidence="2">JB14</strain>
    </source>
</reference>
<name>A0A6A4HSP1_9AGAR</name>
<evidence type="ECO:0000313" key="3">
    <source>
        <dbReference type="Proteomes" id="UP000799118"/>
    </source>
</evidence>
<proteinExistence type="predicted"/>
<dbReference type="EMBL" id="ML769446">
    <property type="protein sequence ID" value="KAE9401419.1"/>
    <property type="molecule type" value="Genomic_DNA"/>
</dbReference>
<evidence type="ECO:0000313" key="2">
    <source>
        <dbReference type="EMBL" id="KAE9401419.1"/>
    </source>
</evidence>
<sequence length="273" mass="31083">MTVGHETPTVLQHEVIAIHQDQCAMRAPHQLDPPHITTVLPLTAQLKLSKTYSTNEKDEDSMIRQLGRGILQLVDVYEGLHTLQTQYDGYCQKGYHKAPAPTNDDKDLDELEPTEAERTEKRQLQCGYTGILLMNKFINQFLQKVCKEGVQAMIKILKNGANSAKTHDTSTFRYLVGQELNRLVTEINKTRTKEFQAALEEHHLETESVIRAHQQALSVRVRVKIRPLLSCLLFSLLQLLHSNLSRSSHWRIDGTQSLQNDITGHLLCPVKFD</sequence>
<protein>
    <submittedName>
        <fullName evidence="2">Uncharacterized protein</fullName>
    </submittedName>
</protein>
<dbReference type="Proteomes" id="UP000799118">
    <property type="component" value="Unassembled WGS sequence"/>
</dbReference>
<accession>A0A6A4HSP1</accession>
<dbReference type="AlphaFoldDB" id="A0A6A4HSP1"/>
<keyword evidence="3" id="KW-1185">Reference proteome</keyword>
<organism evidence="2 3">
    <name type="scientific">Gymnopus androsaceus JB14</name>
    <dbReference type="NCBI Taxonomy" id="1447944"/>
    <lineage>
        <taxon>Eukaryota</taxon>
        <taxon>Fungi</taxon>
        <taxon>Dikarya</taxon>
        <taxon>Basidiomycota</taxon>
        <taxon>Agaricomycotina</taxon>
        <taxon>Agaricomycetes</taxon>
        <taxon>Agaricomycetidae</taxon>
        <taxon>Agaricales</taxon>
        <taxon>Marasmiineae</taxon>
        <taxon>Omphalotaceae</taxon>
        <taxon>Gymnopus</taxon>
    </lineage>
</organism>
<gene>
    <name evidence="2" type="ORF">BT96DRAFT_937959</name>
</gene>